<dbReference type="GO" id="GO:0043657">
    <property type="term" value="C:host cell"/>
    <property type="evidence" value="ECO:0007669"/>
    <property type="project" value="UniProtKB-SubCell"/>
</dbReference>
<dbReference type="Proteomes" id="UP000827284">
    <property type="component" value="Unassembled WGS sequence"/>
</dbReference>
<dbReference type="GO" id="GO:0005576">
    <property type="term" value="C:extracellular region"/>
    <property type="evidence" value="ECO:0007669"/>
    <property type="project" value="UniProtKB-SubCell"/>
</dbReference>
<keyword evidence="3" id="KW-0964">Secreted</keyword>
<protein>
    <recommendedName>
        <fullName evidence="4">Crinkler effector protein N-terminal domain-containing protein</fullName>
    </recommendedName>
</protein>
<dbReference type="AlphaFoldDB" id="A0A9P3M0N5"/>
<reference evidence="5" key="1">
    <citation type="submission" date="2021-11" db="EMBL/GenBank/DDBJ databases">
        <authorList>
            <person name="Herlambang A."/>
            <person name="Guo Y."/>
            <person name="Takashima Y."/>
            <person name="Nishizawa T."/>
        </authorList>
    </citation>
    <scope>NUCLEOTIDE SEQUENCE</scope>
    <source>
        <strain evidence="5">E1425</strain>
    </source>
</reference>
<dbReference type="Pfam" id="PF20147">
    <property type="entry name" value="Crinkler"/>
    <property type="match status" value="1"/>
</dbReference>
<evidence type="ECO:0000259" key="4">
    <source>
        <dbReference type="Pfam" id="PF20147"/>
    </source>
</evidence>
<dbReference type="OrthoDB" id="2315391at2759"/>
<accession>A0A9P3M0N5</accession>
<dbReference type="EMBL" id="BQFW01000013">
    <property type="protein sequence ID" value="GJJ77453.1"/>
    <property type="molecule type" value="Genomic_DNA"/>
</dbReference>
<evidence type="ECO:0000256" key="1">
    <source>
        <dbReference type="ARBA" id="ARBA00004340"/>
    </source>
</evidence>
<evidence type="ECO:0000256" key="3">
    <source>
        <dbReference type="ARBA" id="ARBA00022525"/>
    </source>
</evidence>
<sequence>MAATTFTFYCLVSGNPLSAAFSVEVSSDKTIITLREAIKKSQKDAPEFGILANNLVLWQATIPTDKNAGNQRIIALDGLDDKTQLDDPRISLSELFPEGLDDSTYIIVERPKGTATAQLEMPCHARKPSNGDYLMDVIKGIQECFHPRGRGSDSEPKVSSLMPMLEHPLDKAANGVIENVINCLDWQKDEQVPKALSSFLVCSGTAGTGKTRYSQELISYLRRHLSEKVKEKGLNYTPLQYYMLLDFCRDAILRQVETKLDAENILGFRMAYFHFFQGKYREAYPEFYHRVADCRGLSPSPGRYILCKILVFIFASK</sequence>
<gene>
    <name evidence="5" type="ORF">EMPS_09812</name>
</gene>
<feature type="domain" description="Crinkler effector protein N-terminal" evidence="4">
    <location>
        <begin position="7"/>
        <end position="109"/>
    </location>
</feature>
<keyword evidence="6" id="KW-1185">Reference proteome</keyword>
<evidence type="ECO:0000313" key="6">
    <source>
        <dbReference type="Proteomes" id="UP000827284"/>
    </source>
</evidence>
<name>A0A9P3M0N5_9FUNG</name>
<comment type="caution">
    <text evidence="5">The sequence shown here is derived from an EMBL/GenBank/DDBJ whole genome shotgun (WGS) entry which is preliminary data.</text>
</comment>
<organism evidence="5 6">
    <name type="scientific">Entomortierella parvispora</name>
    <dbReference type="NCBI Taxonomy" id="205924"/>
    <lineage>
        <taxon>Eukaryota</taxon>
        <taxon>Fungi</taxon>
        <taxon>Fungi incertae sedis</taxon>
        <taxon>Mucoromycota</taxon>
        <taxon>Mortierellomycotina</taxon>
        <taxon>Mortierellomycetes</taxon>
        <taxon>Mortierellales</taxon>
        <taxon>Mortierellaceae</taxon>
        <taxon>Entomortierella</taxon>
    </lineage>
</organism>
<proteinExistence type="predicted"/>
<comment type="subcellular location">
    <subcellularLocation>
        <location evidence="1">Host cell</location>
    </subcellularLocation>
    <subcellularLocation>
        <location evidence="2">Secreted</location>
    </subcellularLocation>
</comment>
<evidence type="ECO:0000313" key="5">
    <source>
        <dbReference type="EMBL" id="GJJ77453.1"/>
    </source>
</evidence>
<reference evidence="5" key="2">
    <citation type="journal article" date="2022" name="Microbiol. Resour. Announc.">
        <title>Whole-Genome Sequence of Entomortierella parvispora E1425, a Mucoromycotan Fungus Associated with Burkholderiaceae-Related Endosymbiotic Bacteria.</title>
        <authorList>
            <person name="Herlambang A."/>
            <person name="Guo Y."/>
            <person name="Takashima Y."/>
            <person name="Narisawa K."/>
            <person name="Ohta H."/>
            <person name="Nishizawa T."/>
        </authorList>
    </citation>
    <scope>NUCLEOTIDE SEQUENCE</scope>
    <source>
        <strain evidence="5">E1425</strain>
    </source>
</reference>
<dbReference type="InterPro" id="IPR045379">
    <property type="entry name" value="Crinkler_N"/>
</dbReference>
<evidence type="ECO:0000256" key="2">
    <source>
        <dbReference type="ARBA" id="ARBA00004613"/>
    </source>
</evidence>